<proteinExistence type="predicted"/>
<accession>A0A0F8ZH18</accession>
<sequence length="172" mass="18921">MVVVPGAETPSHALTLAREIAGEDAIVAVHLRPDGRFDIAVGRKGSPLDDSNNFKQFTEEGYFAGQKISVNGENLIYIGKTGDQAFVRVPGDPRLVKINISDIRRPKDVSFVYADPKGVVEIPAEKQLEGVITPEEIKVFKQLREEIHPLEPSTEAKTFDQIRQEAATNGLE</sequence>
<reference evidence="2" key="1">
    <citation type="journal article" date="2015" name="Nature">
        <title>Complex archaea that bridge the gap between prokaryotes and eukaryotes.</title>
        <authorList>
            <person name="Spang A."/>
            <person name="Saw J.H."/>
            <person name="Jorgensen S.L."/>
            <person name="Zaremba-Niedzwiedzka K."/>
            <person name="Martijn J."/>
            <person name="Lind A.E."/>
            <person name="van Eijk R."/>
            <person name="Schleper C."/>
            <person name="Guy L."/>
            <person name="Ettema T.J."/>
        </authorList>
    </citation>
    <scope>NUCLEOTIDE SEQUENCE</scope>
</reference>
<dbReference type="AlphaFoldDB" id="A0A0F8ZH18"/>
<dbReference type="EMBL" id="LAZR01051370">
    <property type="protein sequence ID" value="KKK85305.1"/>
    <property type="molecule type" value="Genomic_DNA"/>
</dbReference>
<protein>
    <submittedName>
        <fullName evidence="2">Uncharacterized protein</fullName>
    </submittedName>
</protein>
<name>A0A0F8ZH18_9ZZZZ</name>
<organism evidence="2">
    <name type="scientific">marine sediment metagenome</name>
    <dbReference type="NCBI Taxonomy" id="412755"/>
    <lineage>
        <taxon>unclassified sequences</taxon>
        <taxon>metagenomes</taxon>
        <taxon>ecological metagenomes</taxon>
    </lineage>
</organism>
<comment type="caution">
    <text evidence="2">The sequence shown here is derived from an EMBL/GenBank/DDBJ whole genome shotgun (WGS) entry which is preliminary data.</text>
</comment>
<evidence type="ECO:0000313" key="2">
    <source>
        <dbReference type="EMBL" id="KKK85305.1"/>
    </source>
</evidence>
<feature type="region of interest" description="Disordered" evidence="1">
    <location>
        <begin position="151"/>
        <end position="172"/>
    </location>
</feature>
<gene>
    <name evidence="2" type="ORF">LCGC14_2774640</name>
</gene>
<evidence type="ECO:0000256" key="1">
    <source>
        <dbReference type="SAM" id="MobiDB-lite"/>
    </source>
</evidence>
<feature type="non-terminal residue" evidence="2">
    <location>
        <position position="172"/>
    </location>
</feature>